<gene>
    <name evidence="1" type="ORF">BDA96_10G051900</name>
</gene>
<evidence type="ECO:0000313" key="2">
    <source>
        <dbReference type="Proteomes" id="UP000807115"/>
    </source>
</evidence>
<proteinExistence type="predicted"/>
<sequence length="81" mass="8647">MVQWWTGGWLHGLGGSLCITGLAAEIACSLVEQWESGLRAFDRGKHAEVKRSAAETREPGLAWRAPPSLGFAGATATESCF</sequence>
<dbReference type="AlphaFoldDB" id="A0A921Q1Z6"/>
<reference evidence="1" key="1">
    <citation type="journal article" date="2019" name="BMC Genomics">
        <title>A new reference genome for Sorghum bicolor reveals high levels of sequence similarity between sweet and grain genotypes: implications for the genetics of sugar metabolism.</title>
        <authorList>
            <person name="Cooper E.A."/>
            <person name="Brenton Z.W."/>
            <person name="Flinn B.S."/>
            <person name="Jenkins J."/>
            <person name="Shu S."/>
            <person name="Flowers D."/>
            <person name="Luo F."/>
            <person name="Wang Y."/>
            <person name="Xia P."/>
            <person name="Barry K."/>
            <person name="Daum C."/>
            <person name="Lipzen A."/>
            <person name="Yoshinaga Y."/>
            <person name="Schmutz J."/>
            <person name="Saski C."/>
            <person name="Vermerris W."/>
            <person name="Kresovich S."/>
        </authorList>
    </citation>
    <scope>NUCLEOTIDE SEQUENCE</scope>
</reference>
<organism evidence="1 2">
    <name type="scientific">Sorghum bicolor</name>
    <name type="common">Sorghum</name>
    <name type="synonym">Sorghum vulgare</name>
    <dbReference type="NCBI Taxonomy" id="4558"/>
    <lineage>
        <taxon>Eukaryota</taxon>
        <taxon>Viridiplantae</taxon>
        <taxon>Streptophyta</taxon>
        <taxon>Embryophyta</taxon>
        <taxon>Tracheophyta</taxon>
        <taxon>Spermatophyta</taxon>
        <taxon>Magnoliopsida</taxon>
        <taxon>Liliopsida</taxon>
        <taxon>Poales</taxon>
        <taxon>Poaceae</taxon>
        <taxon>PACMAD clade</taxon>
        <taxon>Panicoideae</taxon>
        <taxon>Andropogonodae</taxon>
        <taxon>Andropogoneae</taxon>
        <taxon>Sorghinae</taxon>
        <taxon>Sorghum</taxon>
    </lineage>
</organism>
<evidence type="ECO:0000313" key="1">
    <source>
        <dbReference type="EMBL" id="KAG0512870.1"/>
    </source>
</evidence>
<comment type="caution">
    <text evidence="1">The sequence shown here is derived from an EMBL/GenBank/DDBJ whole genome shotgun (WGS) entry which is preliminary data.</text>
</comment>
<dbReference type="EMBL" id="CM027689">
    <property type="protein sequence ID" value="KAG0512870.1"/>
    <property type="molecule type" value="Genomic_DNA"/>
</dbReference>
<protein>
    <submittedName>
        <fullName evidence="1">Uncharacterized protein</fullName>
    </submittedName>
</protein>
<accession>A0A921Q1Z6</accession>
<reference evidence="1" key="2">
    <citation type="submission" date="2020-10" db="EMBL/GenBank/DDBJ databases">
        <authorList>
            <person name="Cooper E.A."/>
            <person name="Brenton Z.W."/>
            <person name="Flinn B.S."/>
            <person name="Jenkins J."/>
            <person name="Shu S."/>
            <person name="Flowers D."/>
            <person name="Luo F."/>
            <person name="Wang Y."/>
            <person name="Xia P."/>
            <person name="Barry K."/>
            <person name="Daum C."/>
            <person name="Lipzen A."/>
            <person name="Yoshinaga Y."/>
            <person name="Schmutz J."/>
            <person name="Saski C."/>
            <person name="Vermerris W."/>
            <person name="Kresovich S."/>
        </authorList>
    </citation>
    <scope>NUCLEOTIDE SEQUENCE</scope>
</reference>
<dbReference type="Proteomes" id="UP000807115">
    <property type="component" value="Chromosome 10"/>
</dbReference>
<name>A0A921Q1Z6_SORBI</name>